<evidence type="ECO:0000313" key="2">
    <source>
        <dbReference type="EMBL" id="KAF9944140.1"/>
    </source>
</evidence>
<dbReference type="OrthoDB" id="2381083at2759"/>
<proteinExistence type="predicted"/>
<keyword evidence="3" id="KW-1185">Reference proteome</keyword>
<name>A0A9P6IT71_MORAP</name>
<gene>
    <name evidence="2" type="ORF">BGZ70_005004</name>
</gene>
<keyword evidence="1" id="KW-0732">Signal</keyword>
<dbReference type="AlphaFoldDB" id="A0A9P6IT71"/>
<comment type="caution">
    <text evidence="2">The sequence shown here is derived from an EMBL/GenBank/DDBJ whole genome shotgun (WGS) entry which is preliminary data.</text>
</comment>
<feature type="signal peptide" evidence="1">
    <location>
        <begin position="1"/>
        <end position="18"/>
    </location>
</feature>
<protein>
    <submittedName>
        <fullName evidence="2">Uncharacterized protein</fullName>
    </submittedName>
</protein>
<sequence length="216" mass="23891">MKATFLLSIAALVALAAAQSPEAAADRTVETNVTATPSPVLEDATILDEPTVLDGLAFSAADDDLEVSAARSSSSSKFRVWSEANSDGRKQTTSGSTGCHRLDGRAVASYEGFKDKQYAFYKGRHCDGGSAVYTSQERRIKRISPRIYPRSVRILNKGTRSSKRSLTVWSSDKYRGDRQKFYPDRECFGKALLESRGGDKSSTRRIRPRSVYIYRK</sequence>
<organism evidence="2 3">
    <name type="scientific">Mortierella alpina</name>
    <name type="common">Oleaginous fungus</name>
    <name type="synonym">Mortierella renispora</name>
    <dbReference type="NCBI Taxonomy" id="64518"/>
    <lineage>
        <taxon>Eukaryota</taxon>
        <taxon>Fungi</taxon>
        <taxon>Fungi incertae sedis</taxon>
        <taxon>Mucoromycota</taxon>
        <taxon>Mortierellomycotina</taxon>
        <taxon>Mortierellomycetes</taxon>
        <taxon>Mortierellales</taxon>
        <taxon>Mortierellaceae</taxon>
        <taxon>Mortierella</taxon>
    </lineage>
</organism>
<reference evidence="2" key="1">
    <citation type="journal article" date="2020" name="Fungal Divers.">
        <title>Resolving the Mortierellaceae phylogeny through synthesis of multi-gene phylogenetics and phylogenomics.</title>
        <authorList>
            <person name="Vandepol N."/>
            <person name="Liber J."/>
            <person name="Desiro A."/>
            <person name="Na H."/>
            <person name="Kennedy M."/>
            <person name="Barry K."/>
            <person name="Grigoriev I.V."/>
            <person name="Miller A.N."/>
            <person name="O'Donnell K."/>
            <person name="Stajich J.E."/>
            <person name="Bonito G."/>
        </authorList>
    </citation>
    <scope>NUCLEOTIDE SEQUENCE</scope>
    <source>
        <strain evidence="2">CK1249</strain>
    </source>
</reference>
<dbReference type="Proteomes" id="UP000738359">
    <property type="component" value="Unassembled WGS sequence"/>
</dbReference>
<feature type="chain" id="PRO_5040333653" evidence="1">
    <location>
        <begin position="19"/>
        <end position="216"/>
    </location>
</feature>
<accession>A0A9P6IT71</accession>
<dbReference type="EMBL" id="JAAAHY010002627">
    <property type="protein sequence ID" value="KAF9944140.1"/>
    <property type="molecule type" value="Genomic_DNA"/>
</dbReference>
<evidence type="ECO:0000313" key="3">
    <source>
        <dbReference type="Proteomes" id="UP000738359"/>
    </source>
</evidence>
<evidence type="ECO:0000256" key="1">
    <source>
        <dbReference type="SAM" id="SignalP"/>
    </source>
</evidence>